<keyword evidence="3" id="KW-1185">Reference proteome</keyword>
<name>A4SA48_OSTLU</name>
<dbReference type="KEGG" id="olu:OSTLU_28428"/>
<evidence type="ECO:0000259" key="1">
    <source>
        <dbReference type="PROSITE" id="PS50206"/>
    </source>
</evidence>
<reference evidence="2 3" key="1">
    <citation type="journal article" date="2007" name="Proc. Natl. Acad. Sci. U.S.A.">
        <title>The tiny eukaryote Ostreococcus provides genomic insights into the paradox of plankton speciation.</title>
        <authorList>
            <person name="Palenik B."/>
            <person name="Grimwood J."/>
            <person name="Aerts A."/>
            <person name="Rouze P."/>
            <person name="Salamov A."/>
            <person name="Putnam N."/>
            <person name="Dupont C."/>
            <person name="Jorgensen R."/>
            <person name="Derelle E."/>
            <person name="Rombauts S."/>
            <person name="Zhou K."/>
            <person name="Otillar R."/>
            <person name="Merchant S.S."/>
            <person name="Podell S."/>
            <person name="Gaasterland T."/>
            <person name="Napoli C."/>
            <person name="Gendler K."/>
            <person name="Manuell A."/>
            <person name="Tai V."/>
            <person name="Vallon O."/>
            <person name="Piganeau G."/>
            <person name="Jancek S."/>
            <person name="Heijde M."/>
            <person name="Jabbari K."/>
            <person name="Bowler C."/>
            <person name="Lohr M."/>
            <person name="Robbens S."/>
            <person name="Werner G."/>
            <person name="Dubchak I."/>
            <person name="Pazour G.J."/>
            <person name="Ren Q."/>
            <person name="Paulsen I."/>
            <person name="Delwiche C."/>
            <person name="Schmutz J."/>
            <person name="Rokhsar D."/>
            <person name="Van de Peer Y."/>
            <person name="Moreau H."/>
            <person name="Grigoriev I.V."/>
        </authorList>
    </citation>
    <scope>NUCLEOTIDE SEQUENCE [LARGE SCALE GENOMIC DNA]</scope>
    <source>
        <strain evidence="2 3">CCE9901</strain>
    </source>
</reference>
<sequence length="517" mass="58869">MLLKVACDSGTMARRTVILFAVVAVLLWRLFLFDIGDSRFKSITPHPSPEQRRQQNHRARFLELTHNETYKTANVEERNDEHFKMERYEESPARLQASANLDTQSTRVLVLSWHGGTAKDTAMQLHNAGVRRENIVCGGIIWYEKVLDSAPCVRDHALSEALNRLTQRVRGFPMAIDPADEKWLDDFAAEASEMLSTFHVLWADFPTALCLLLNKIAPHKLIVRTTHRFDHQVAHSKINHTSFVRKSLMRVLREAPILLAGSEYDRAYMKFYTCREPERLFITWPTQYLESLGASRTLTNESCFILWGGSNNEGSSSISITFDRIRVLGRTMESQVPMKSRPTSFAHASEFATEQAVVYFPYSMPSSAFHELYASGVPLFVPSLTFMLDEFSKNRGYPHKVAGNVPCASPSFYENAEAVEFCCLDDTGVCHDPNSCDPEALKQWVSLGDLYTTPHVTYFDSAEHAVELMSNWMKHPDQRDRTIEDMESHNVANLRWNARVVQAAIRHVKQSSALELD</sequence>
<evidence type="ECO:0000313" key="3">
    <source>
        <dbReference type="Proteomes" id="UP000001568"/>
    </source>
</evidence>
<dbReference type="Proteomes" id="UP000001568">
    <property type="component" value="Chromosome 18"/>
</dbReference>
<organism evidence="2 3">
    <name type="scientific">Ostreococcus lucimarinus (strain CCE9901)</name>
    <dbReference type="NCBI Taxonomy" id="436017"/>
    <lineage>
        <taxon>Eukaryota</taxon>
        <taxon>Viridiplantae</taxon>
        <taxon>Chlorophyta</taxon>
        <taxon>Mamiellophyceae</taxon>
        <taxon>Mamiellales</taxon>
        <taxon>Bathycoccaceae</taxon>
        <taxon>Ostreococcus</taxon>
    </lineage>
</organism>
<dbReference type="HOGENOM" id="CLU_527229_0_0_1"/>
<dbReference type="RefSeq" id="XP_001422316.1">
    <property type="nucleotide sequence ID" value="XM_001422279.1"/>
</dbReference>
<dbReference type="Gramene" id="ABP00633">
    <property type="protein sequence ID" value="ABP00633"/>
    <property type="gene ID" value="OSTLU_28428"/>
</dbReference>
<gene>
    <name evidence="2" type="ORF">OSTLU_28428</name>
</gene>
<dbReference type="AlphaFoldDB" id="A4SA48"/>
<dbReference type="OrthoDB" id="419709at2759"/>
<dbReference type="InterPro" id="IPR001763">
    <property type="entry name" value="Rhodanese-like_dom"/>
</dbReference>
<evidence type="ECO:0000313" key="2">
    <source>
        <dbReference type="EMBL" id="ABP00633.1"/>
    </source>
</evidence>
<dbReference type="PROSITE" id="PS50206">
    <property type="entry name" value="RHODANESE_3"/>
    <property type="match status" value="1"/>
</dbReference>
<dbReference type="EMBL" id="CP000598">
    <property type="protein sequence ID" value="ABP00633.1"/>
    <property type="molecule type" value="Genomic_DNA"/>
</dbReference>
<feature type="domain" description="Rhodanese" evidence="1">
    <location>
        <begin position="89"/>
        <end position="151"/>
    </location>
</feature>
<dbReference type="GeneID" id="5006363"/>
<proteinExistence type="predicted"/>
<accession>A4SA48</accession>
<protein>
    <recommendedName>
        <fullName evidence="1">Rhodanese domain-containing protein</fullName>
    </recommendedName>
</protein>